<keyword evidence="2" id="KW-1185">Reference proteome</keyword>
<organism evidence="1 2">
    <name type="scientific">Anaerocolumna aminovalerica</name>
    <dbReference type="NCBI Taxonomy" id="1527"/>
    <lineage>
        <taxon>Bacteria</taxon>
        <taxon>Bacillati</taxon>
        <taxon>Bacillota</taxon>
        <taxon>Clostridia</taxon>
        <taxon>Lachnospirales</taxon>
        <taxon>Lachnospiraceae</taxon>
        <taxon>Anaerocolumna</taxon>
    </lineage>
</organism>
<name>A0A1I5CIT6_9FIRM</name>
<dbReference type="RefSeq" id="WP_091684204.1">
    <property type="nucleotide sequence ID" value="NZ_BAABFM010000006.1"/>
</dbReference>
<dbReference type="EMBL" id="FOWD01000003">
    <property type="protein sequence ID" value="SFN86772.1"/>
    <property type="molecule type" value="Genomic_DNA"/>
</dbReference>
<evidence type="ECO:0000313" key="2">
    <source>
        <dbReference type="Proteomes" id="UP000198806"/>
    </source>
</evidence>
<reference evidence="1 2" key="1">
    <citation type="submission" date="2016-10" db="EMBL/GenBank/DDBJ databases">
        <authorList>
            <person name="de Groot N.N."/>
        </authorList>
    </citation>
    <scope>NUCLEOTIDE SEQUENCE [LARGE SCALE GENOMIC DNA]</scope>
    <source>
        <strain evidence="1 2">DSM 1283</strain>
    </source>
</reference>
<dbReference type="OrthoDB" id="1953676at2"/>
<dbReference type="AlphaFoldDB" id="A0A1I5CIT6"/>
<evidence type="ECO:0000313" key="1">
    <source>
        <dbReference type="EMBL" id="SFN86772.1"/>
    </source>
</evidence>
<sequence>MIQIIAGEKGKGKTKILIEKANNAVKEAKGSIVYLDKNNKHMYELSNKIRLINVKSYCIDNCSEFLGFICGLISQDHDLEHIFLDSFLKLANIENSDLLPTLEKLEHISNEFNIDFILSLSRDEVDLPEPAKKFVSVSL</sequence>
<accession>A0A1I5CIT6</accession>
<protein>
    <recommendedName>
        <fullName evidence="3">Twitching motility protein PilT</fullName>
    </recommendedName>
</protein>
<proteinExistence type="predicted"/>
<dbReference type="STRING" id="1527.SAMN04489757_10385"/>
<dbReference type="Proteomes" id="UP000198806">
    <property type="component" value="Unassembled WGS sequence"/>
</dbReference>
<evidence type="ECO:0008006" key="3">
    <source>
        <dbReference type="Google" id="ProtNLM"/>
    </source>
</evidence>
<gene>
    <name evidence="1" type="ORF">SAMN04489757_10385</name>
</gene>